<dbReference type="InterPro" id="IPR042326">
    <property type="entry name" value="Ctk3"/>
</dbReference>
<dbReference type="Gene3D" id="1.25.40.90">
    <property type="match status" value="1"/>
</dbReference>
<gene>
    <name evidence="3" type="ORF">UMAG_12153</name>
</gene>
<evidence type="ECO:0000259" key="2">
    <source>
        <dbReference type="PROSITE" id="PS51391"/>
    </source>
</evidence>
<protein>
    <recommendedName>
        <fullName evidence="2">CID domain-containing protein</fullName>
    </recommendedName>
</protein>
<evidence type="ECO:0000256" key="1">
    <source>
        <dbReference type="SAM" id="MobiDB-lite"/>
    </source>
</evidence>
<dbReference type="GeneID" id="23567911"/>
<dbReference type="PROSITE" id="PS51391">
    <property type="entry name" value="CID"/>
    <property type="match status" value="1"/>
</dbReference>
<dbReference type="Proteomes" id="UP000000561">
    <property type="component" value="Chromosome 1"/>
</dbReference>
<proteinExistence type="predicted"/>
<dbReference type="GO" id="GO:0045943">
    <property type="term" value="P:positive regulation of transcription by RNA polymerase I"/>
    <property type="evidence" value="ECO:0000318"/>
    <property type="project" value="GO_Central"/>
</dbReference>
<dbReference type="KEGG" id="uma:UMAG_12153"/>
<evidence type="ECO:0000313" key="4">
    <source>
        <dbReference type="Proteomes" id="UP000000561"/>
    </source>
</evidence>
<dbReference type="OrthoDB" id="21266at2759"/>
<accession>A0A0D1ECQ1</accession>
<keyword evidence="4" id="KW-1185">Reference proteome</keyword>
<sequence>MDPFQVRLRFVSTLQRVNASLPTIQKALSFIVEYGVPMHPELWDCILDEFKDGSINRRINLLFLVDSVFTDDTLSPTIRCLFKQHLERDLYTLVDLVVPENRWDAILNLPAVEKMICTWKTRLVVDRSLLQDIETMLCVRKSALYSLSPTSRSVTLLPASDIQRRIEEDRERHKRLRERSWILPPTAFSHTSLFGIKPEQLDPTYLTRKQDASPCERSEDSDGDKIWTTQDLDFSAMWDETSDFNDDDQETVKEDEKLFWANLAPPPPPPPPPSVALLENTRRRTAVLPTSQPLPPTAPASMRLAQRSQ</sequence>
<organism evidence="3 4">
    <name type="scientific">Mycosarcoma maydis</name>
    <name type="common">Corn smut fungus</name>
    <name type="synonym">Ustilago maydis</name>
    <dbReference type="NCBI Taxonomy" id="5270"/>
    <lineage>
        <taxon>Eukaryota</taxon>
        <taxon>Fungi</taxon>
        <taxon>Dikarya</taxon>
        <taxon>Basidiomycota</taxon>
        <taxon>Ustilaginomycotina</taxon>
        <taxon>Ustilaginomycetes</taxon>
        <taxon>Ustilaginales</taxon>
        <taxon>Ustilaginaceae</taxon>
        <taxon>Mycosarcoma</taxon>
    </lineage>
</organism>
<dbReference type="EMBL" id="CM003140">
    <property type="protein sequence ID" value="KIS72030.1"/>
    <property type="molecule type" value="Genomic_DNA"/>
</dbReference>
<dbReference type="PANTHER" id="PTHR28291:SF1">
    <property type="entry name" value="CTD KINASE SUBUNIT GAMMA"/>
    <property type="match status" value="1"/>
</dbReference>
<dbReference type="PANTHER" id="PTHR28291">
    <property type="entry name" value="CTD KINASE SUBUNIT GAMMA"/>
    <property type="match status" value="1"/>
</dbReference>
<dbReference type="InterPro" id="IPR024637">
    <property type="entry name" value="Ctk3_C"/>
</dbReference>
<dbReference type="Pfam" id="PF12243">
    <property type="entry name" value="CTK3"/>
    <property type="match status" value="1"/>
</dbReference>
<dbReference type="RefSeq" id="XP_011386846.1">
    <property type="nucleotide sequence ID" value="XM_011388544.1"/>
</dbReference>
<feature type="domain" description="CID" evidence="2">
    <location>
        <begin position="2"/>
        <end position="141"/>
    </location>
</feature>
<dbReference type="AlphaFoldDB" id="A0A0D1ECQ1"/>
<feature type="region of interest" description="Disordered" evidence="1">
    <location>
        <begin position="261"/>
        <end position="309"/>
    </location>
</feature>
<evidence type="ECO:0000313" key="3">
    <source>
        <dbReference type="EMBL" id="KIS72030.1"/>
    </source>
</evidence>
<dbReference type="InterPro" id="IPR008942">
    <property type="entry name" value="ENTH_VHS"/>
</dbReference>
<reference evidence="3 4" key="1">
    <citation type="journal article" date="2006" name="Nature">
        <title>Insights from the genome of the biotrophic fungal plant pathogen Ustilago maydis.</title>
        <authorList>
            <person name="Kamper J."/>
            <person name="Kahmann R."/>
            <person name="Bolker M."/>
            <person name="Ma L.J."/>
            <person name="Brefort T."/>
            <person name="Saville B.J."/>
            <person name="Banuett F."/>
            <person name="Kronstad J.W."/>
            <person name="Gold S.E."/>
            <person name="Muller O."/>
            <person name="Perlin M.H."/>
            <person name="Wosten H.A."/>
            <person name="de Vries R."/>
            <person name="Ruiz-Herrera J."/>
            <person name="Reynaga-Pena C.G."/>
            <person name="Snetselaar K."/>
            <person name="McCann M."/>
            <person name="Perez-Martin J."/>
            <person name="Feldbrugge M."/>
            <person name="Basse C.W."/>
            <person name="Steinberg G."/>
            <person name="Ibeas J.I."/>
            <person name="Holloman W."/>
            <person name="Guzman P."/>
            <person name="Farman M."/>
            <person name="Stajich J.E."/>
            <person name="Sentandreu R."/>
            <person name="Gonzalez-Prieto J.M."/>
            <person name="Kennell J.C."/>
            <person name="Molina L."/>
            <person name="Schirawski J."/>
            <person name="Mendoza-Mendoza A."/>
            <person name="Greilinger D."/>
            <person name="Munch K."/>
            <person name="Rossel N."/>
            <person name="Scherer M."/>
            <person name="Vranes M."/>
            <person name="Ladendorf O."/>
            <person name="Vincon V."/>
            <person name="Fuchs U."/>
            <person name="Sandrock B."/>
            <person name="Meng S."/>
            <person name="Ho E.C."/>
            <person name="Cahill M.J."/>
            <person name="Boyce K.J."/>
            <person name="Klose J."/>
            <person name="Klosterman S.J."/>
            <person name="Deelstra H.J."/>
            <person name="Ortiz-Castellanos L."/>
            <person name="Li W."/>
            <person name="Sanchez-Alonso P."/>
            <person name="Schreier P.H."/>
            <person name="Hauser-Hahn I."/>
            <person name="Vaupel M."/>
            <person name="Koopmann E."/>
            <person name="Friedrich G."/>
            <person name="Voss H."/>
            <person name="Schluter T."/>
            <person name="Margolis J."/>
            <person name="Platt D."/>
            <person name="Swimmer C."/>
            <person name="Gnirke A."/>
            <person name="Chen F."/>
            <person name="Vysotskaia V."/>
            <person name="Mannhaupt G."/>
            <person name="Guldener U."/>
            <person name="Munsterkotter M."/>
            <person name="Haase D."/>
            <person name="Oesterheld M."/>
            <person name="Mewes H.W."/>
            <person name="Mauceli E.W."/>
            <person name="DeCaprio D."/>
            <person name="Wade C.M."/>
            <person name="Butler J."/>
            <person name="Young S."/>
            <person name="Jaffe D.B."/>
            <person name="Calvo S."/>
            <person name="Nusbaum C."/>
            <person name="Galagan J."/>
            <person name="Birren B.W."/>
        </authorList>
    </citation>
    <scope>NUCLEOTIDE SEQUENCE [LARGE SCALE GENOMIC DNA]</scope>
    <source>
        <strain evidence="4">DSM 14603 / FGSC 9021 / UM521</strain>
    </source>
</reference>
<feature type="compositionally biased region" description="Pro residues" evidence="1">
    <location>
        <begin position="264"/>
        <end position="274"/>
    </location>
</feature>
<dbReference type="InterPro" id="IPR024638">
    <property type="entry name" value="Ctk3_N"/>
</dbReference>
<dbReference type="STRING" id="237631.A0A0D1ECQ1"/>
<dbReference type="InterPro" id="IPR006569">
    <property type="entry name" value="CID_dom"/>
</dbReference>
<dbReference type="Pfam" id="PF12350">
    <property type="entry name" value="CTK3_C"/>
    <property type="match status" value="1"/>
</dbReference>
<name>A0A0D1ECQ1_MYCMD</name>
<dbReference type="GO" id="GO:0032786">
    <property type="term" value="P:positive regulation of DNA-templated transcription, elongation"/>
    <property type="evidence" value="ECO:0000318"/>
    <property type="project" value="GO_Central"/>
</dbReference>
<dbReference type="GO" id="GO:0070692">
    <property type="term" value="C:CTDK-1 complex"/>
    <property type="evidence" value="ECO:0000318"/>
    <property type="project" value="GO_Central"/>
</dbReference>
<dbReference type="eggNOG" id="ENOG502S1MK">
    <property type="taxonomic scope" value="Eukaryota"/>
</dbReference>
<dbReference type="InParanoid" id="A0A0D1ECQ1"/>
<dbReference type="VEuPathDB" id="FungiDB:UMAG_12153"/>